<dbReference type="PATRIC" id="fig|1300347.3.peg.1254"/>
<feature type="chain" id="PRO_5008388287" evidence="2">
    <location>
        <begin position="35"/>
        <end position="1319"/>
    </location>
</feature>
<accession>A0A1A9GHH2</accession>
<dbReference type="SUPFAM" id="SSF49299">
    <property type="entry name" value="PKD domain"/>
    <property type="match status" value="2"/>
</dbReference>
<feature type="region of interest" description="Disordered" evidence="1">
    <location>
        <begin position="1005"/>
        <end position="1043"/>
    </location>
</feature>
<evidence type="ECO:0000259" key="3">
    <source>
        <dbReference type="PROSITE" id="PS50093"/>
    </source>
</evidence>
<feature type="domain" description="PKD" evidence="3">
    <location>
        <begin position="1134"/>
        <end position="1191"/>
    </location>
</feature>
<dbReference type="InterPro" id="IPR022409">
    <property type="entry name" value="PKD/Chitinase_dom"/>
</dbReference>
<dbReference type="KEGG" id="ndk:I601_1252"/>
<dbReference type="InterPro" id="IPR035986">
    <property type="entry name" value="PKD_dom_sf"/>
</dbReference>
<sequence length="1319" mass="137950">MTPTPRHRRRLRATALLAAGTTALSGLGALGVSAAAAPATVSAASSSATAAAAPGAIEAPPSKAALGDLGIENSFVSSVGWVKPGESYPSRILVTNTGATPVTGVSITVTAPRGSTITAARPPSGTTAVVPAGGARTVTWSLPLVPAGTATSPARVTLVLEHRADTLAAEPTLVWRDLSSTAKVTRAQQSTSVTSHGPKVIPPNEVYDTARYGDRPFPIVPVQYRDRAYQGNHSGDQLEKVVNDPDYPGSTFNLFQEMSLGQLFPEGSVPSAGLDGTDFTYGPGFDFTQVQPGQTCTGGVTKTGPVPAPGTVGGPAYTERITKGVYNLPGNTAYYGADANGTALIGALAGVGALQAIDSGCGTPGKMVYDAAAIADPEVDYSDFDTDKDGVVDFFMAVFAGCGGNGASQLSVAGCEYTDAPYDNVWPHSSSLEFYYTDPETGLAGFTTDDQLKDLEGRPLWYTDTTRTTMTTADTGKALTVFVRVGPYNVNPETAIDAASVISHEYGHSLGLPDFYSTGSRETYGDWNLMATDQSQNMDAFSRQEMGWVVPQVLDSSTSVTGWKDSKTDIDTLTWQRPDGTPYTLEEGVDGRVQNSQMYVAKLPGRQLLDPAVFDSGDKASRTHAWWSGSGNDFGCAPQSGRNLDVSIPQLATLPAGSKVELSMKSWWDIEWDYDYGFVLTTTDGGKTYSSNRSENGYTTSNTDPLAGNPNQNQCQATFDNGLTGTSGSYQAGSEAIDRKAGETPDAVFLADRYDISELAGKPAGALRFSYATDPGLARPGWFVDDLKVTVTEPGKPAYDVLVTDLETSGGPDDDRIFNGGCREDLTTAQSCTQGWKFLQAGAGSEQDHAYYLEMRDRSGFDFDGLGQADRGGAAFEAGLYLGYTDEAHGYGNTGTDNPPAQSPLDSTPTPGSDTPDLDDAAFTTAAARSSFSDDPAKPHVDNYSDPSTTSGSWEFAFGCLGFSVKQMAGADAAPANNLTGAVDLTIGKGCGEFNYGYLTEAPGGGGQNTAPQADARATPSTVRPGQEVTLSAEGSTDAQSPAADLDYSWDFGDGGGTKDATGRVVRTSYGSVGAKTATVTVTDPQGAVDTASVTVTVTGEAGSDNTAPTAAARAKPDRATTARSVRLTGKRSSDAETGSKDLDYSWDFHDGGTTVDATGRRTTHRFREAGVQKVSLTVTDESGATDTDTIRFRVHRFVACQSGAVRRSGSWRTVASQRGPGGNYCDNAAKGQGKGKDVLRLGFSGPQAAVVHGTDRAGGSAKVLVDGKRVGTISFRSAEPSRRVSLERVFTGLGGGEHTLVLKVRSGSAYVDGFVTLK</sequence>
<name>A0A1A9GHH2_9ACTN</name>
<dbReference type="PROSITE" id="PS50093">
    <property type="entry name" value="PKD"/>
    <property type="match status" value="2"/>
</dbReference>
<feature type="compositionally biased region" description="Basic and acidic residues" evidence="1">
    <location>
        <begin position="1132"/>
        <end position="1141"/>
    </location>
</feature>
<dbReference type="GO" id="GO:0005975">
    <property type="term" value="P:carbohydrate metabolic process"/>
    <property type="evidence" value="ECO:0007669"/>
    <property type="project" value="UniProtKB-ARBA"/>
</dbReference>
<proteinExistence type="predicted"/>
<feature type="compositionally biased region" description="Polar residues" evidence="1">
    <location>
        <begin position="894"/>
        <end position="913"/>
    </location>
</feature>
<feature type="compositionally biased region" description="Low complexity" evidence="1">
    <location>
        <begin position="921"/>
        <end position="934"/>
    </location>
</feature>
<feature type="compositionally biased region" description="Polar residues" evidence="1">
    <location>
        <begin position="1019"/>
        <end position="1040"/>
    </location>
</feature>
<evidence type="ECO:0000256" key="1">
    <source>
        <dbReference type="SAM" id="MobiDB-lite"/>
    </source>
</evidence>
<dbReference type="Pfam" id="PF10633">
    <property type="entry name" value="NPCBM_assoc"/>
    <property type="match status" value="1"/>
</dbReference>
<dbReference type="SUPFAM" id="SSF55486">
    <property type="entry name" value="Metalloproteases ('zincins'), catalytic domain"/>
    <property type="match status" value="1"/>
</dbReference>
<dbReference type="PANTHER" id="PTHR41775">
    <property type="entry name" value="SECRETED PROTEIN-RELATED"/>
    <property type="match status" value="1"/>
</dbReference>
<dbReference type="Gene3D" id="2.60.40.10">
    <property type="entry name" value="Immunoglobulins"/>
    <property type="match status" value="2"/>
</dbReference>
<evidence type="ECO:0000313" key="5">
    <source>
        <dbReference type="Proteomes" id="UP000077868"/>
    </source>
</evidence>
<dbReference type="InterPro" id="IPR000601">
    <property type="entry name" value="PKD_dom"/>
</dbReference>
<evidence type="ECO:0000256" key="2">
    <source>
        <dbReference type="SAM" id="SignalP"/>
    </source>
</evidence>
<organism evidence="4 5">
    <name type="scientific">Nocardioides dokdonensis FR1436</name>
    <dbReference type="NCBI Taxonomy" id="1300347"/>
    <lineage>
        <taxon>Bacteria</taxon>
        <taxon>Bacillati</taxon>
        <taxon>Actinomycetota</taxon>
        <taxon>Actinomycetes</taxon>
        <taxon>Propionibacteriales</taxon>
        <taxon>Nocardioidaceae</taxon>
        <taxon>Nocardioides</taxon>
    </lineage>
</organism>
<dbReference type="InterPro" id="IPR006311">
    <property type="entry name" value="TAT_signal"/>
</dbReference>
<reference evidence="4 5" key="1">
    <citation type="submission" date="2016-03" db="EMBL/GenBank/DDBJ databases">
        <title>Complete genome sequence of a soil Actinobacterium, Nocardioides dokdonensis FR1436.</title>
        <authorList>
            <person name="Kwon S.-K."/>
            <person name="Kim K."/>
            <person name="Kim J.F."/>
        </authorList>
    </citation>
    <scope>NUCLEOTIDE SEQUENCE [LARGE SCALE GENOMIC DNA]</scope>
    <source>
        <strain evidence="4 5">FR1436</strain>
    </source>
</reference>
<feature type="region of interest" description="Disordered" evidence="1">
    <location>
        <begin position="1100"/>
        <end position="1141"/>
    </location>
</feature>
<dbReference type="InterPro" id="IPR018905">
    <property type="entry name" value="A-galactase_NEW3"/>
</dbReference>
<dbReference type="Pfam" id="PF20773">
    <property type="entry name" value="InhA-like_MAM"/>
    <property type="match status" value="1"/>
</dbReference>
<dbReference type="EMBL" id="CP015079">
    <property type="protein sequence ID" value="ANH37694.1"/>
    <property type="molecule type" value="Genomic_DNA"/>
</dbReference>
<dbReference type="RefSeq" id="WP_084527250.1">
    <property type="nucleotide sequence ID" value="NZ_CP015079.1"/>
</dbReference>
<dbReference type="OrthoDB" id="275270at2"/>
<feature type="signal peptide" evidence="2">
    <location>
        <begin position="1"/>
        <end position="34"/>
    </location>
</feature>
<dbReference type="CDD" id="cd00146">
    <property type="entry name" value="PKD"/>
    <property type="match status" value="2"/>
</dbReference>
<feature type="region of interest" description="Disordered" evidence="1">
    <location>
        <begin position="891"/>
        <end position="949"/>
    </location>
</feature>
<dbReference type="GO" id="GO:0008233">
    <property type="term" value="F:peptidase activity"/>
    <property type="evidence" value="ECO:0007669"/>
    <property type="project" value="InterPro"/>
</dbReference>
<keyword evidence="2" id="KW-0732">Signal</keyword>
<protein>
    <submittedName>
        <fullName evidence="4">Immune inhibitor A peptidase M6</fullName>
    </submittedName>
</protein>
<dbReference type="Proteomes" id="UP000077868">
    <property type="component" value="Chromosome"/>
</dbReference>
<dbReference type="SMART" id="SM00089">
    <property type="entry name" value="PKD"/>
    <property type="match status" value="2"/>
</dbReference>
<dbReference type="PROSITE" id="PS51318">
    <property type="entry name" value="TAT"/>
    <property type="match status" value="1"/>
</dbReference>
<dbReference type="Pfam" id="PF05547">
    <property type="entry name" value="Peptidase_M6"/>
    <property type="match status" value="1"/>
</dbReference>
<dbReference type="PANTHER" id="PTHR41775:SF1">
    <property type="entry name" value="PEPTIDASE M6-LIKE DOMAIN-CONTAINING PROTEIN"/>
    <property type="match status" value="1"/>
</dbReference>
<gene>
    <name evidence="4" type="ORF">I601_1252</name>
</gene>
<feature type="compositionally biased region" description="Polar residues" evidence="1">
    <location>
        <begin position="186"/>
        <end position="195"/>
    </location>
</feature>
<feature type="region of interest" description="Disordered" evidence="1">
    <location>
        <begin position="689"/>
        <end position="712"/>
    </location>
</feature>
<dbReference type="GO" id="GO:0006508">
    <property type="term" value="P:proteolysis"/>
    <property type="evidence" value="ECO:0007669"/>
    <property type="project" value="InterPro"/>
</dbReference>
<dbReference type="Pfam" id="PF18911">
    <property type="entry name" value="PKD_4"/>
    <property type="match status" value="2"/>
</dbReference>
<dbReference type="InterPro" id="IPR008757">
    <property type="entry name" value="Peptidase_M6-like_domain"/>
</dbReference>
<feature type="domain" description="PKD" evidence="3">
    <location>
        <begin position="1012"/>
        <end position="1105"/>
    </location>
</feature>
<feature type="region of interest" description="Disordered" evidence="1">
    <location>
        <begin position="186"/>
        <end position="205"/>
    </location>
</feature>
<evidence type="ECO:0000313" key="4">
    <source>
        <dbReference type="EMBL" id="ANH37694.1"/>
    </source>
</evidence>
<dbReference type="InterPro" id="IPR013783">
    <property type="entry name" value="Ig-like_fold"/>
</dbReference>
<keyword evidence="5" id="KW-1185">Reference proteome</keyword>
<dbReference type="STRING" id="1300347.I601_1252"/>